<dbReference type="GO" id="GO:0016740">
    <property type="term" value="F:transferase activity"/>
    <property type="evidence" value="ECO:0007669"/>
    <property type="project" value="UniProtKB-KW"/>
</dbReference>
<dbReference type="Proteomes" id="UP000000657">
    <property type="component" value="Chromosome"/>
</dbReference>
<dbReference type="Gene3D" id="3.40.50.300">
    <property type="entry name" value="P-loop containing nucleotide triphosphate hydrolases"/>
    <property type="match status" value="1"/>
</dbReference>
<dbReference type="KEGG" id="fal:FRAAL4039"/>
<proteinExistence type="predicted"/>
<dbReference type="Pfam" id="PF13671">
    <property type="entry name" value="AAA_33"/>
    <property type="match status" value="1"/>
</dbReference>
<gene>
    <name evidence="2" type="ordered locus">FRAAL4039</name>
</gene>
<dbReference type="InterPro" id="IPR027417">
    <property type="entry name" value="P-loop_NTPase"/>
</dbReference>
<keyword evidence="3" id="KW-1185">Reference proteome</keyword>
<name>Q0RII7_FRAAA</name>
<organism evidence="2 3">
    <name type="scientific">Frankia alni (strain DSM 45986 / CECT 9034 / ACN14a)</name>
    <dbReference type="NCBI Taxonomy" id="326424"/>
    <lineage>
        <taxon>Bacteria</taxon>
        <taxon>Bacillati</taxon>
        <taxon>Actinomycetota</taxon>
        <taxon>Actinomycetes</taxon>
        <taxon>Frankiales</taxon>
        <taxon>Frankiaceae</taxon>
        <taxon>Frankia</taxon>
    </lineage>
</organism>
<accession>Q0RII7</accession>
<evidence type="ECO:0000256" key="1">
    <source>
        <dbReference type="SAM" id="MobiDB-lite"/>
    </source>
</evidence>
<sequence>MSQGPERDLYVVTGISASGKSTVARLLSDRLSPSVLVEGDVLRVMVRNGREEMTAQPTAPALAQLDLRYRHAAMIADSCSREGFHTVVEDVIVGRLLETFLSYLRSRPLRLVILAPDVDVVRRREAGRDKVAYGTRWSPAQLDAVLRTETPRVGLWLDSGALTPEQTVDEILRRRDEALLPDPAPSPDPGPGSGSAA</sequence>
<dbReference type="OrthoDB" id="9811893at2"/>
<evidence type="ECO:0000313" key="2">
    <source>
        <dbReference type="EMBL" id="CAJ62681.1"/>
    </source>
</evidence>
<evidence type="ECO:0000313" key="3">
    <source>
        <dbReference type="Proteomes" id="UP000000657"/>
    </source>
</evidence>
<reference evidence="2 3" key="1">
    <citation type="journal article" date="2007" name="Genome Res.">
        <title>Genome characteristics of facultatively symbiotic Frankia sp. strains reflect host range and host plant biogeography.</title>
        <authorList>
            <person name="Normand P."/>
            <person name="Lapierre P."/>
            <person name="Tisa L.S."/>
            <person name="Gogarten J.P."/>
            <person name="Alloisio N."/>
            <person name="Bagnarol E."/>
            <person name="Bassi C.A."/>
            <person name="Berry A.M."/>
            <person name="Bickhart D.M."/>
            <person name="Choisne N."/>
            <person name="Couloux A."/>
            <person name="Cournoyer B."/>
            <person name="Cruveiller S."/>
            <person name="Daubin V."/>
            <person name="Demange N."/>
            <person name="Francino M.P."/>
            <person name="Goltsman E."/>
            <person name="Huang Y."/>
            <person name="Kopp O.R."/>
            <person name="Labarre L."/>
            <person name="Lapidus A."/>
            <person name="Lavire C."/>
            <person name="Marechal J."/>
            <person name="Martinez M."/>
            <person name="Mastronunzio J.E."/>
            <person name="Mullin B.C."/>
            <person name="Niemann J."/>
            <person name="Pujic P."/>
            <person name="Rawnsley T."/>
            <person name="Rouy Z."/>
            <person name="Schenowitz C."/>
            <person name="Sellstedt A."/>
            <person name="Tavares F."/>
            <person name="Tomkins J.P."/>
            <person name="Vallenet D."/>
            <person name="Valverde C."/>
            <person name="Wall L.G."/>
            <person name="Wang Y."/>
            <person name="Medigue C."/>
            <person name="Benson D.R."/>
        </authorList>
    </citation>
    <scope>NUCLEOTIDE SEQUENCE [LARGE SCALE GENOMIC DNA]</scope>
    <source>
        <strain evidence="3">DSM 45986 / CECT 9034 / ACN14a</strain>
    </source>
</reference>
<protein>
    <submittedName>
        <fullName evidence="2">Phosphotransferase</fullName>
    </submittedName>
</protein>
<feature type="region of interest" description="Disordered" evidence="1">
    <location>
        <begin position="174"/>
        <end position="197"/>
    </location>
</feature>
<dbReference type="EMBL" id="CT573213">
    <property type="protein sequence ID" value="CAJ62681.1"/>
    <property type="molecule type" value="Genomic_DNA"/>
</dbReference>
<dbReference type="STRING" id="326424.FRAAL4039"/>
<dbReference type="eggNOG" id="COG3896">
    <property type="taxonomic scope" value="Bacteria"/>
</dbReference>
<dbReference type="RefSeq" id="WP_011605170.1">
    <property type="nucleotide sequence ID" value="NC_008278.1"/>
</dbReference>
<dbReference type="HOGENOM" id="CLU_108932_1_0_11"/>
<dbReference type="SUPFAM" id="SSF52540">
    <property type="entry name" value="P-loop containing nucleoside triphosphate hydrolases"/>
    <property type="match status" value="1"/>
</dbReference>
<dbReference type="AlphaFoldDB" id="Q0RII7"/>